<evidence type="ECO:0000256" key="10">
    <source>
        <dbReference type="ARBA" id="ARBA00022989"/>
    </source>
</evidence>
<keyword evidence="5" id="KW-0349">Heme</keyword>
<keyword evidence="9" id="KW-0249">Electron transport</keyword>
<dbReference type="Proteomes" id="UP000478417">
    <property type="component" value="Unassembled WGS sequence"/>
</dbReference>
<dbReference type="RefSeq" id="WP_163965511.1">
    <property type="nucleotide sequence ID" value="NZ_JAAGNX010000002.1"/>
</dbReference>
<dbReference type="GO" id="GO:0016491">
    <property type="term" value="F:oxidoreductase activity"/>
    <property type="evidence" value="ECO:0007669"/>
    <property type="project" value="TreeGrafter"/>
</dbReference>
<evidence type="ECO:0000259" key="14">
    <source>
        <dbReference type="Pfam" id="PF01292"/>
    </source>
</evidence>
<evidence type="ECO:0000313" key="16">
    <source>
        <dbReference type="EMBL" id="NDV62876.1"/>
    </source>
</evidence>
<evidence type="ECO:0000256" key="8">
    <source>
        <dbReference type="ARBA" id="ARBA00022729"/>
    </source>
</evidence>
<dbReference type="AlphaFoldDB" id="A0A6B2M387"/>
<evidence type="ECO:0000256" key="9">
    <source>
        <dbReference type="ARBA" id="ARBA00022982"/>
    </source>
</evidence>
<evidence type="ECO:0000256" key="13">
    <source>
        <dbReference type="SAM" id="Phobius"/>
    </source>
</evidence>
<comment type="caution">
    <text evidence="16">The sequence shown here is derived from an EMBL/GenBank/DDBJ whole genome shotgun (WGS) entry which is preliminary data.</text>
</comment>
<dbReference type="GO" id="GO:0046872">
    <property type="term" value="F:metal ion binding"/>
    <property type="evidence" value="ECO:0007669"/>
    <property type="project" value="UniProtKB-KW"/>
</dbReference>
<dbReference type="PANTHER" id="PTHR35038:SF8">
    <property type="entry name" value="C-TYPE POLYHEME CYTOCHROME OMCC"/>
    <property type="match status" value="1"/>
</dbReference>
<keyword evidence="8" id="KW-0732">Signal</keyword>
<accession>A0A6B2M387</accession>
<keyword evidence="17" id="KW-1185">Reference proteome</keyword>
<dbReference type="InterPro" id="IPR036280">
    <property type="entry name" value="Multihaem_cyt_sf"/>
</dbReference>
<evidence type="ECO:0000256" key="12">
    <source>
        <dbReference type="ARBA" id="ARBA00023136"/>
    </source>
</evidence>
<keyword evidence="4" id="KW-1003">Cell membrane</keyword>
<comment type="subcellular location">
    <subcellularLocation>
        <location evidence="2">Cell membrane</location>
        <topology evidence="2">Multi-pass membrane protein</topology>
    </subcellularLocation>
</comment>
<proteinExistence type="predicted"/>
<reference evidence="16 17" key="1">
    <citation type="submission" date="2020-02" db="EMBL/GenBank/DDBJ databases">
        <title>Albibacoteraceae fam. nov., the first described family within the subdivision 4 Verrucomicrobia.</title>
        <authorList>
            <person name="Xi F."/>
        </authorList>
    </citation>
    <scope>NUCLEOTIDE SEQUENCE [LARGE SCALE GENOMIC DNA]</scope>
    <source>
        <strain evidence="16 17">CK1056</strain>
    </source>
</reference>
<dbReference type="EMBL" id="JAAGNX010000002">
    <property type="protein sequence ID" value="NDV62876.1"/>
    <property type="molecule type" value="Genomic_DNA"/>
</dbReference>
<dbReference type="SUPFAM" id="SSF48695">
    <property type="entry name" value="Multiheme cytochromes"/>
    <property type="match status" value="1"/>
</dbReference>
<keyword evidence="10 13" id="KW-1133">Transmembrane helix</keyword>
<dbReference type="Gene3D" id="1.20.950.20">
    <property type="entry name" value="Transmembrane di-heme cytochromes, Chain C"/>
    <property type="match status" value="1"/>
</dbReference>
<feature type="domain" description="Tetrahaem cytochrome" evidence="15">
    <location>
        <begin position="27"/>
        <end position="121"/>
    </location>
</feature>
<dbReference type="GO" id="GO:0009055">
    <property type="term" value="F:electron transfer activity"/>
    <property type="evidence" value="ECO:0007669"/>
    <property type="project" value="InterPro"/>
</dbReference>
<protein>
    <submittedName>
        <fullName evidence="16">Cytochrome B</fullName>
    </submittedName>
</protein>
<keyword evidence="7" id="KW-0479">Metal-binding</keyword>
<keyword evidence="12 13" id="KW-0472">Membrane</keyword>
<feature type="transmembrane region" description="Helical" evidence="13">
    <location>
        <begin position="618"/>
        <end position="639"/>
    </location>
</feature>
<dbReference type="PANTHER" id="PTHR35038">
    <property type="entry name" value="DISSIMILATORY SULFITE REDUCTASE SIRA"/>
    <property type="match status" value="1"/>
</dbReference>
<organism evidence="16 17">
    <name type="scientific">Oceanipulchritudo coccoides</name>
    <dbReference type="NCBI Taxonomy" id="2706888"/>
    <lineage>
        <taxon>Bacteria</taxon>
        <taxon>Pseudomonadati</taxon>
        <taxon>Verrucomicrobiota</taxon>
        <taxon>Opitutia</taxon>
        <taxon>Puniceicoccales</taxon>
        <taxon>Oceanipulchritudinaceae</taxon>
        <taxon>Oceanipulchritudo</taxon>
    </lineage>
</organism>
<dbReference type="InterPro" id="IPR011577">
    <property type="entry name" value="Cyt_b561_bac/Ni-Hgenase"/>
</dbReference>
<evidence type="ECO:0000313" key="17">
    <source>
        <dbReference type="Proteomes" id="UP000478417"/>
    </source>
</evidence>
<dbReference type="SUPFAM" id="SSF81342">
    <property type="entry name" value="Transmembrane di-heme cytochromes"/>
    <property type="match status" value="1"/>
</dbReference>
<keyword evidence="6 13" id="KW-0812">Transmembrane</keyword>
<evidence type="ECO:0000259" key="15">
    <source>
        <dbReference type="Pfam" id="PF14537"/>
    </source>
</evidence>
<dbReference type="GO" id="GO:0005886">
    <property type="term" value="C:plasma membrane"/>
    <property type="evidence" value="ECO:0007669"/>
    <property type="project" value="UniProtKB-SubCell"/>
</dbReference>
<dbReference type="Pfam" id="PF01292">
    <property type="entry name" value="Ni_hydr_CYTB"/>
    <property type="match status" value="1"/>
</dbReference>
<keyword evidence="11" id="KW-0408">Iron</keyword>
<evidence type="ECO:0000256" key="3">
    <source>
        <dbReference type="ARBA" id="ARBA00022448"/>
    </source>
</evidence>
<feature type="domain" description="Cytochrome b561 bacterial/Ni-hydrogenase" evidence="14">
    <location>
        <begin position="459"/>
        <end position="641"/>
    </location>
</feature>
<comment type="cofactor">
    <cofactor evidence="1">
        <name>heme c</name>
        <dbReference type="ChEBI" id="CHEBI:61717"/>
    </cofactor>
</comment>
<feature type="transmembrane region" description="Helical" evidence="13">
    <location>
        <begin position="468"/>
        <end position="487"/>
    </location>
</feature>
<dbReference type="Gene3D" id="1.10.780.10">
    <property type="entry name" value="Hydroxylamine Oxidoreductase, Chain A, domain 1"/>
    <property type="match status" value="2"/>
</dbReference>
<dbReference type="InterPro" id="IPR016174">
    <property type="entry name" value="Di-haem_cyt_TM"/>
</dbReference>
<feature type="transmembrane region" description="Helical" evidence="13">
    <location>
        <begin position="402"/>
        <end position="427"/>
    </location>
</feature>
<evidence type="ECO:0000256" key="2">
    <source>
        <dbReference type="ARBA" id="ARBA00004651"/>
    </source>
</evidence>
<dbReference type="Gene3D" id="3.90.10.10">
    <property type="entry name" value="Cytochrome C3"/>
    <property type="match status" value="1"/>
</dbReference>
<dbReference type="Pfam" id="PF14537">
    <property type="entry name" value="Cytochrom_c3_2"/>
    <property type="match status" value="1"/>
</dbReference>
<evidence type="ECO:0000256" key="1">
    <source>
        <dbReference type="ARBA" id="ARBA00001926"/>
    </source>
</evidence>
<evidence type="ECO:0000256" key="5">
    <source>
        <dbReference type="ARBA" id="ARBA00022617"/>
    </source>
</evidence>
<feature type="transmembrane region" description="Helical" evidence="13">
    <location>
        <begin position="579"/>
        <end position="598"/>
    </location>
</feature>
<dbReference type="InterPro" id="IPR051829">
    <property type="entry name" value="Multiheme_Cytochr_ET"/>
</dbReference>
<evidence type="ECO:0000256" key="4">
    <source>
        <dbReference type="ARBA" id="ARBA00022475"/>
    </source>
</evidence>
<name>A0A6B2M387_9BACT</name>
<keyword evidence="3" id="KW-0813">Transport</keyword>
<evidence type="ECO:0000256" key="7">
    <source>
        <dbReference type="ARBA" id="ARBA00022723"/>
    </source>
</evidence>
<evidence type="ECO:0000256" key="11">
    <source>
        <dbReference type="ARBA" id="ARBA00023004"/>
    </source>
</evidence>
<dbReference type="GO" id="GO:0022904">
    <property type="term" value="P:respiratory electron transport chain"/>
    <property type="evidence" value="ECO:0007669"/>
    <property type="project" value="InterPro"/>
</dbReference>
<sequence>MPVFTHGEACLDCHDDPVGEFSGTPHEGFDCSDCHAGLDEDDLPHADPMPVVVVACLDCHEEVVTGHGFHPDFMSLGVEAIENPGNNCVDCHGAHTIWSKGDEKYPFSLARQTSRCGTCHELESIGYLHSAHARALEDGIFSSPTCLGCHESYQLLGENECKVIPHKVRVAKLCMSCHVDDPEVAGQTIYGSPFMTSFKDSVHGKALFECNPNAPSCVDCHGSHEVARGADQYSHVSRGQVVSQCSQCHKSAAEDYLHSIHAKSSSRGNRDAPVCTDCHGEHNILAHSDPDSPVAQANMAEQVCGECHGSYKLTERYGLDSNKLKTFKESFHGLAARGGAVEVVNCGSCHGYHDVRQSDDPESLVHPDKLAKTCGSCHEGANERFATGKVHVSIDTSSEEPIVYWVAVIYTWGIVLIIGGMFLHNFLDFFHKVRMKATSHWTPHRPLPDGAPHRLYLRMSLNERIQHAILAVSFIVLVVSGFMLRYPDAWWVEALRDLSRHAFDYRGLVHRIAGIIMCLAGAWHFYYVSFTPRGRRLIRDLFPCVQDLKDMVGILKYNLGLSRKRPLFARFSYMEKAEYWALIWGSILMTVTGFLLWYENVTIGLLTKLGFDISLTIHFYEAILATLAIIVWHIYWVIFNPDVYPMNLSWLTGRMSEEEMETEHPLELERIKREEVRGKID</sequence>
<feature type="transmembrane region" description="Helical" evidence="13">
    <location>
        <begin position="507"/>
        <end position="529"/>
    </location>
</feature>
<evidence type="ECO:0000256" key="6">
    <source>
        <dbReference type="ARBA" id="ARBA00022692"/>
    </source>
</evidence>
<gene>
    <name evidence="16" type="ORF">G0Q06_10475</name>
</gene>
<dbReference type="InterPro" id="IPR012286">
    <property type="entry name" value="Tetrahaem_cytochrome"/>
</dbReference>